<evidence type="ECO:0000256" key="1">
    <source>
        <dbReference type="PROSITE-ProRule" id="PRU00023"/>
    </source>
</evidence>
<reference evidence="2" key="2">
    <citation type="journal article" date="2021" name="PeerJ">
        <title>Extensive microbial diversity within the chicken gut microbiome revealed by metagenomics and culture.</title>
        <authorList>
            <person name="Gilroy R."/>
            <person name="Ravi A."/>
            <person name="Getino M."/>
            <person name="Pursley I."/>
            <person name="Horton D.L."/>
            <person name="Alikhan N.F."/>
            <person name="Baker D."/>
            <person name="Gharbi K."/>
            <person name="Hall N."/>
            <person name="Watson M."/>
            <person name="Adriaenssens E.M."/>
            <person name="Foster-Nyarko E."/>
            <person name="Jarju S."/>
            <person name="Secka A."/>
            <person name="Antonio M."/>
            <person name="Oren A."/>
            <person name="Chaudhuri R.R."/>
            <person name="La Ragione R."/>
            <person name="Hildebrand F."/>
            <person name="Pallen M.J."/>
        </authorList>
    </citation>
    <scope>NUCLEOTIDE SEQUENCE</scope>
    <source>
        <strain evidence="2">ChiSxjej1B13-7958</strain>
    </source>
</reference>
<evidence type="ECO:0000313" key="3">
    <source>
        <dbReference type="Proteomes" id="UP000824242"/>
    </source>
</evidence>
<dbReference type="AlphaFoldDB" id="A0A9D1DDK1"/>
<dbReference type="EMBL" id="DVGZ01000034">
    <property type="protein sequence ID" value="HIR46711.1"/>
    <property type="molecule type" value="Genomic_DNA"/>
</dbReference>
<feature type="repeat" description="ANK" evidence="1">
    <location>
        <begin position="51"/>
        <end position="78"/>
    </location>
</feature>
<name>A0A9D1DDK1_9FIRM</name>
<dbReference type="PROSITE" id="PS50297">
    <property type="entry name" value="ANK_REP_REGION"/>
    <property type="match status" value="1"/>
</dbReference>
<dbReference type="InterPro" id="IPR002110">
    <property type="entry name" value="Ankyrin_rpt"/>
</dbReference>
<keyword evidence="1" id="KW-0040">ANK repeat</keyword>
<protein>
    <submittedName>
        <fullName evidence="2">Ankyrin repeat domain-containing protein</fullName>
    </submittedName>
</protein>
<comment type="caution">
    <text evidence="2">The sequence shown here is derived from an EMBL/GenBank/DDBJ whole genome shotgun (WGS) entry which is preliminary data.</text>
</comment>
<gene>
    <name evidence="2" type="ORF">IAB89_03470</name>
</gene>
<organism evidence="2 3">
    <name type="scientific">Candidatus Caccousia avicola</name>
    <dbReference type="NCBI Taxonomy" id="2840721"/>
    <lineage>
        <taxon>Bacteria</taxon>
        <taxon>Bacillati</taxon>
        <taxon>Bacillota</taxon>
        <taxon>Clostridia</taxon>
        <taxon>Eubacteriales</taxon>
        <taxon>Oscillospiraceae</taxon>
        <taxon>Oscillospiraceae incertae sedis</taxon>
        <taxon>Candidatus Caccousia</taxon>
    </lineage>
</organism>
<evidence type="ECO:0000313" key="2">
    <source>
        <dbReference type="EMBL" id="HIR46711.1"/>
    </source>
</evidence>
<proteinExistence type="predicted"/>
<dbReference type="Proteomes" id="UP000824242">
    <property type="component" value="Unassembled WGS sequence"/>
</dbReference>
<reference evidence="2" key="1">
    <citation type="submission" date="2020-10" db="EMBL/GenBank/DDBJ databases">
        <authorList>
            <person name="Gilroy R."/>
        </authorList>
    </citation>
    <scope>NUCLEOTIDE SEQUENCE</scope>
    <source>
        <strain evidence="2">ChiSxjej1B13-7958</strain>
    </source>
</reference>
<sequence>MLFRIAAIKHQTETAYKLAMRAGAKKISALLNGTYSPDEEQSPEAQAKIATGGMTLHEACCQNQSEVVEALLTGGAEG</sequence>
<dbReference type="PROSITE" id="PS50088">
    <property type="entry name" value="ANK_REPEAT"/>
    <property type="match status" value="1"/>
</dbReference>
<accession>A0A9D1DDK1</accession>